<dbReference type="STRING" id="320787.CA2015_1952"/>
<dbReference type="OrthoDB" id="1005072at2"/>
<reference evidence="1 2" key="1">
    <citation type="submission" date="2015-07" db="EMBL/GenBank/DDBJ databases">
        <authorList>
            <person name="Kim K.M."/>
        </authorList>
    </citation>
    <scope>NUCLEOTIDE SEQUENCE [LARGE SCALE GENOMIC DNA]</scope>
    <source>
        <strain evidence="1 2">KCTC 12363</strain>
    </source>
</reference>
<accession>A0A0H4PAZ1</accession>
<dbReference type="InterPro" id="IPR021272">
    <property type="entry name" value="DUF2851"/>
</dbReference>
<evidence type="ECO:0000313" key="2">
    <source>
        <dbReference type="Proteomes" id="UP000036520"/>
    </source>
</evidence>
<name>A0A0H4PAZ1_9BACT</name>
<dbReference type="Proteomes" id="UP000036520">
    <property type="component" value="Chromosome"/>
</dbReference>
<dbReference type="AlphaFoldDB" id="A0A0H4PAZ1"/>
<gene>
    <name evidence="1" type="ORF">CA2015_1952</name>
</gene>
<organism evidence="1 2">
    <name type="scientific">Cyclobacterium amurskyense</name>
    <dbReference type="NCBI Taxonomy" id="320787"/>
    <lineage>
        <taxon>Bacteria</taxon>
        <taxon>Pseudomonadati</taxon>
        <taxon>Bacteroidota</taxon>
        <taxon>Cytophagia</taxon>
        <taxon>Cytophagales</taxon>
        <taxon>Cyclobacteriaceae</taxon>
        <taxon>Cyclobacterium</taxon>
    </lineage>
</organism>
<protein>
    <recommendedName>
        <fullName evidence="3">DUF2851 domain-containing protein</fullName>
    </recommendedName>
</protein>
<dbReference type="KEGG" id="camu:CA2015_1952"/>
<evidence type="ECO:0008006" key="3">
    <source>
        <dbReference type="Google" id="ProtNLM"/>
    </source>
</evidence>
<dbReference type="RefSeq" id="WP_048641717.1">
    <property type="nucleotide sequence ID" value="NZ_CAXBGM010000147.1"/>
</dbReference>
<evidence type="ECO:0000313" key="1">
    <source>
        <dbReference type="EMBL" id="AKP51379.1"/>
    </source>
</evidence>
<proteinExistence type="predicted"/>
<dbReference type="EMBL" id="CP012040">
    <property type="protein sequence ID" value="AKP51379.1"/>
    <property type="molecule type" value="Genomic_DNA"/>
</dbReference>
<dbReference type="PATRIC" id="fig|320787.5.peg.2152"/>
<dbReference type="Pfam" id="PF11013">
    <property type="entry name" value="DUF2851"/>
    <property type="match status" value="1"/>
</dbReference>
<sequence length="434" mass="50699">MFRFQEDFLQLIWKYQYFDKKALETEDGLPLLIHKIGFHNHHEGPDFKEAEISLAGIKHFGHIEIHLRTSDWKNHQHQTDAAYNAVVLHVVWQHDEEAKRKDGTTIPTLVLDGKVPLDVIRNYQKLQSSPNKLLCTDSLSTIPSILKFSMLEKALVERLQQKSDMVLFLLKENGNDWEETAYQWLFFSFGFKTNSKPMLKLAQSLPYKIIKKNAGNLMQIEAMIFGQAGMFTNTLDLNPGYEKNLKYEFAYLEKKYSLKNKLFPSEWKFMKVRPSNFPSFRLAQLSALLNRSPHLFDSVLHELDSNQSFGRMFDLSVSEYWKKHYHFGKPNLRATKGKLTEGIMNLLAINFIVPLWYAYGRYTDLSIWQEKCFNLLQEIPAEKNSLISIFQEVDWSAANAYDSQGMLGLYHQYCKKRMCLQCKIGQNLLRPNLK</sequence>
<keyword evidence="2" id="KW-1185">Reference proteome</keyword>